<keyword evidence="6 7" id="KW-0472">Membrane</keyword>
<evidence type="ECO:0000256" key="2">
    <source>
        <dbReference type="ARBA" id="ARBA00022448"/>
    </source>
</evidence>
<dbReference type="Pfam" id="PF00528">
    <property type="entry name" value="BPD_transp_1"/>
    <property type="match status" value="1"/>
</dbReference>
<gene>
    <name evidence="10" type="ORF">DAD186_03410</name>
</gene>
<feature type="transmembrane region" description="Helical" evidence="7">
    <location>
        <begin position="98"/>
        <end position="119"/>
    </location>
</feature>
<evidence type="ECO:0000313" key="11">
    <source>
        <dbReference type="Proteomes" id="UP000092596"/>
    </source>
</evidence>
<dbReference type="PANTHER" id="PTHR32243:SF18">
    <property type="entry name" value="INNER MEMBRANE ABC TRANSPORTER PERMEASE PROTEIN YCJP"/>
    <property type="match status" value="1"/>
</dbReference>
<dbReference type="EMBL" id="CP012117">
    <property type="protein sequence ID" value="ANP26898.1"/>
    <property type="molecule type" value="Genomic_DNA"/>
</dbReference>
<proteinExistence type="inferred from homology"/>
<feature type="region of interest" description="Disordered" evidence="8">
    <location>
        <begin position="1"/>
        <end position="25"/>
    </location>
</feature>
<dbReference type="GO" id="GO:0005886">
    <property type="term" value="C:plasma membrane"/>
    <property type="evidence" value="ECO:0007669"/>
    <property type="project" value="UniProtKB-SubCell"/>
</dbReference>
<evidence type="ECO:0000256" key="3">
    <source>
        <dbReference type="ARBA" id="ARBA00022475"/>
    </source>
</evidence>
<dbReference type="InterPro" id="IPR035906">
    <property type="entry name" value="MetI-like_sf"/>
</dbReference>
<comment type="similarity">
    <text evidence="7">Belongs to the binding-protein-dependent transport system permease family.</text>
</comment>
<keyword evidence="2 7" id="KW-0813">Transport</keyword>
<dbReference type="PATRIC" id="fig|1630135.4.peg.344"/>
<evidence type="ECO:0000256" key="8">
    <source>
        <dbReference type="SAM" id="MobiDB-lite"/>
    </source>
</evidence>
<dbReference type="GO" id="GO:0055085">
    <property type="term" value="P:transmembrane transport"/>
    <property type="evidence" value="ECO:0007669"/>
    <property type="project" value="InterPro"/>
</dbReference>
<feature type="transmembrane region" description="Helical" evidence="7">
    <location>
        <begin position="34"/>
        <end position="55"/>
    </location>
</feature>
<dbReference type="InterPro" id="IPR000515">
    <property type="entry name" value="MetI-like"/>
</dbReference>
<dbReference type="AlphaFoldDB" id="A0A1B0ZG25"/>
<evidence type="ECO:0000256" key="6">
    <source>
        <dbReference type="ARBA" id="ARBA00023136"/>
    </source>
</evidence>
<feature type="transmembrane region" description="Helical" evidence="7">
    <location>
        <begin position="212"/>
        <end position="237"/>
    </location>
</feature>
<evidence type="ECO:0000256" key="1">
    <source>
        <dbReference type="ARBA" id="ARBA00004651"/>
    </source>
</evidence>
<evidence type="ECO:0000256" key="7">
    <source>
        <dbReference type="RuleBase" id="RU363032"/>
    </source>
</evidence>
<protein>
    <recommendedName>
        <fullName evidence="9">ABC transmembrane type-1 domain-containing protein</fullName>
    </recommendedName>
</protein>
<comment type="subcellular location">
    <subcellularLocation>
        <location evidence="1 7">Cell membrane</location>
        <topology evidence="1 7">Multi-pass membrane protein</topology>
    </subcellularLocation>
</comment>
<dbReference type="CDD" id="cd06261">
    <property type="entry name" value="TM_PBP2"/>
    <property type="match status" value="1"/>
</dbReference>
<accession>A0A1B0ZG25</accession>
<feature type="domain" description="ABC transmembrane type-1" evidence="9">
    <location>
        <begin position="94"/>
        <end position="293"/>
    </location>
</feature>
<dbReference type="Proteomes" id="UP000092596">
    <property type="component" value="Chromosome"/>
</dbReference>
<feature type="transmembrane region" description="Helical" evidence="7">
    <location>
        <begin position="276"/>
        <end position="293"/>
    </location>
</feature>
<feature type="compositionally biased region" description="Low complexity" evidence="8">
    <location>
        <begin position="1"/>
        <end position="22"/>
    </location>
</feature>
<evidence type="ECO:0000259" key="9">
    <source>
        <dbReference type="PROSITE" id="PS50928"/>
    </source>
</evidence>
<dbReference type="PROSITE" id="PS50928">
    <property type="entry name" value="ABC_TM1"/>
    <property type="match status" value="1"/>
</dbReference>
<keyword evidence="4 7" id="KW-0812">Transmembrane</keyword>
<name>A0A1B0ZG25_9MICO</name>
<dbReference type="STRING" id="1630135.DAD186_03410"/>
<feature type="transmembrane region" description="Helical" evidence="7">
    <location>
        <begin position="170"/>
        <end position="191"/>
    </location>
</feature>
<reference evidence="10 11" key="1">
    <citation type="submission" date="2015-06" db="EMBL/GenBank/DDBJ databases">
        <title>Investigation of pathophysiology for high-risk pregnancy and development of treatment modality based on it.</title>
        <authorList>
            <person name="Kim B.-C."/>
            <person name="Lim S."/>
        </authorList>
    </citation>
    <scope>NUCLEOTIDE SEQUENCE [LARGE SCALE GENOMIC DNA]</scope>
    <source>
        <strain evidence="10 11">AD1-86</strain>
    </source>
</reference>
<evidence type="ECO:0000256" key="4">
    <source>
        <dbReference type="ARBA" id="ARBA00022692"/>
    </source>
</evidence>
<dbReference type="Gene3D" id="1.10.3720.10">
    <property type="entry name" value="MetI-like"/>
    <property type="match status" value="1"/>
</dbReference>
<evidence type="ECO:0000313" key="10">
    <source>
        <dbReference type="EMBL" id="ANP26898.1"/>
    </source>
</evidence>
<dbReference type="RefSeq" id="WP_065247241.1">
    <property type="nucleotide sequence ID" value="NZ_CP012117.1"/>
</dbReference>
<keyword evidence="5 7" id="KW-1133">Transmembrane helix</keyword>
<dbReference type="SUPFAM" id="SSF161098">
    <property type="entry name" value="MetI-like"/>
    <property type="match status" value="1"/>
</dbReference>
<organism evidence="10 11">
    <name type="scientific">Dermabacter vaginalis</name>
    <dbReference type="NCBI Taxonomy" id="1630135"/>
    <lineage>
        <taxon>Bacteria</taxon>
        <taxon>Bacillati</taxon>
        <taxon>Actinomycetota</taxon>
        <taxon>Actinomycetes</taxon>
        <taxon>Micrococcales</taxon>
        <taxon>Dermabacteraceae</taxon>
        <taxon>Dermabacter</taxon>
    </lineage>
</organism>
<dbReference type="InterPro" id="IPR050901">
    <property type="entry name" value="BP-dep_ABC_trans_perm"/>
</dbReference>
<dbReference type="PANTHER" id="PTHR32243">
    <property type="entry name" value="MALTOSE TRANSPORT SYSTEM PERMEASE-RELATED"/>
    <property type="match status" value="1"/>
</dbReference>
<feature type="transmembrane region" description="Helical" evidence="7">
    <location>
        <begin position="128"/>
        <end position="150"/>
    </location>
</feature>
<dbReference type="KEGG" id="dva:DAD186_03410"/>
<sequence>MSTAATHTASTTTAETPRTPVTPKKKKGNVWAKITVGLGVAFILVYCLAPFYWMLVSSLRLPTMGRSTDLIPNPISFENFAAVFDPANNFGRALLNSLIVAGGTTLLVLVLGTAGAYALARLNFWGKVLVMFAIVSTSMFPVITLIVPLLKLFSGGYDWAPINWINTYQAMILPTISFALPLAVWNLNAFFRQLPVELEQAAMVDGTTRLGAFTRIILPLAAPGIFTTAIITFIAAWNEFLIALTMVNDPAMQTANVAISKFSGISQFDTPYGTKMAAGVIVTVPLIIMVLVFQRRIVGGLSAGSLK</sequence>
<keyword evidence="3" id="KW-1003">Cell membrane</keyword>
<evidence type="ECO:0000256" key="5">
    <source>
        <dbReference type="ARBA" id="ARBA00022989"/>
    </source>
</evidence>